<keyword evidence="1" id="KW-0472">Membrane</keyword>
<organism evidence="3 4">
    <name type="scientific">Phytohabitans aurantiacus</name>
    <dbReference type="NCBI Taxonomy" id="3016789"/>
    <lineage>
        <taxon>Bacteria</taxon>
        <taxon>Bacillati</taxon>
        <taxon>Actinomycetota</taxon>
        <taxon>Actinomycetes</taxon>
        <taxon>Micromonosporales</taxon>
        <taxon>Micromonosporaceae</taxon>
    </lineage>
</organism>
<proteinExistence type="predicted"/>
<evidence type="ECO:0000259" key="2">
    <source>
        <dbReference type="Pfam" id="PF07811"/>
    </source>
</evidence>
<protein>
    <recommendedName>
        <fullName evidence="2">TadE-like domain-containing protein</fullName>
    </recommendedName>
</protein>
<dbReference type="Pfam" id="PF07811">
    <property type="entry name" value="TadE"/>
    <property type="match status" value="1"/>
</dbReference>
<evidence type="ECO:0000313" key="3">
    <source>
        <dbReference type="EMBL" id="GLH95194.1"/>
    </source>
</evidence>
<dbReference type="InterPro" id="IPR012495">
    <property type="entry name" value="TadE-like_dom"/>
</dbReference>
<feature type="domain" description="TadE-like" evidence="2">
    <location>
        <begin position="22"/>
        <end position="64"/>
    </location>
</feature>
<feature type="transmembrane region" description="Helical" evidence="1">
    <location>
        <begin position="21"/>
        <end position="43"/>
    </location>
</feature>
<keyword evidence="1" id="KW-1133">Transmembrane helix</keyword>
<dbReference type="EMBL" id="BSDI01000001">
    <property type="protein sequence ID" value="GLH95194.1"/>
    <property type="molecule type" value="Genomic_DNA"/>
</dbReference>
<reference evidence="3" key="1">
    <citation type="submission" date="2022-12" db="EMBL/GenBank/DDBJ databases">
        <title>New Phytohabitans aurantiacus sp. RD004123 nov., an actinomycete isolated from soil.</title>
        <authorList>
            <person name="Triningsih D.W."/>
            <person name="Harunari E."/>
            <person name="Igarashi Y."/>
        </authorList>
    </citation>
    <scope>NUCLEOTIDE SEQUENCE</scope>
    <source>
        <strain evidence="3">RD004123</strain>
    </source>
</reference>
<keyword evidence="1" id="KW-0812">Transmembrane</keyword>
<comment type="caution">
    <text evidence="3">The sequence shown here is derived from an EMBL/GenBank/DDBJ whole genome shotgun (WGS) entry which is preliminary data.</text>
</comment>
<evidence type="ECO:0000256" key="1">
    <source>
        <dbReference type="SAM" id="Phobius"/>
    </source>
</evidence>
<dbReference type="Proteomes" id="UP001144280">
    <property type="component" value="Unassembled WGS sequence"/>
</dbReference>
<sequence length="141" mass="14740">MGKGAGVARSRGIKRWLRRDRGATAAEAALVLPVILMVLFGIIDFGRLVNAQIVVSQAAREGARAEAVGADAGVRANDAAQNMGPVDTNVLESCGDEPDPEDHAHVVVTFEFHFVTPVVALAKLAADTVTLDGHGVMPCRG</sequence>
<name>A0ABQ5QLU3_9ACTN</name>
<gene>
    <name evidence="3" type="ORF">Pa4123_04660</name>
</gene>
<evidence type="ECO:0000313" key="4">
    <source>
        <dbReference type="Proteomes" id="UP001144280"/>
    </source>
</evidence>
<accession>A0ABQ5QLU3</accession>
<keyword evidence="4" id="KW-1185">Reference proteome</keyword>